<dbReference type="EMBL" id="CAJZBQ010000041">
    <property type="protein sequence ID" value="CAG9326584.1"/>
    <property type="molecule type" value="Genomic_DNA"/>
</dbReference>
<evidence type="ECO:0000313" key="1">
    <source>
        <dbReference type="EMBL" id="CAG9326584.1"/>
    </source>
</evidence>
<gene>
    <name evidence="1" type="ORF">BSTOLATCC_MIC41858</name>
</gene>
<reference evidence="1" key="1">
    <citation type="submission" date="2021-09" db="EMBL/GenBank/DDBJ databases">
        <authorList>
            <consortium name="AG Swart"/>
            <person name="Singh M."/>
            <person name="Singh A."/>
            <person name="Seah K."/>
            <person name="Emmerich C."/>
        </authorList>
    </citation>
    <scope>NUCLEOTIDE SEQUENCE</scope>
    <source>
        <strain evidence="1">ATCC30299</strain>
    </source>
</reference>
<organism evidence="1 2">
    <name type="scientific">Blepharisma stoltei</name>
    <dbReference type="NCBI Taxonomy" id="1481888"/>
    <lineage>
        <taxon>Eukaryota</taxon>
        <taxon>Sar</taxon>
        <taxon>Alveolata</taxon>
        <taxon>Ciliophora</taxon>
        <taxon>Postciliodesmatophora</taxon>
        <taxon>Heterotrichea</taxon>
        <taxon>Heterotrichida</taxon>
        <taxon>Blepharismidae</taxon>
        <taxon>Blepharisma</taxon>
    </lineage>
</organism>
<dbReference type="Proteomes" id="UP001162131">
    <property type="component" value="Unassembled WGS sequence"/>
</dbReference>
<protein>
    <submittedName>
        <fullName evidence="1">Uncharacterized protein</fullName>
    </submittedName>
</protein>
<keyword evidence="2" id="KW-1185">Reference proteome</keyword>
<name>A0AAU9JNA0_9CILI</name>
<comment type="caution">
    <text evidence="1">The sequence shown here is derived from an EMBL/GenBank/DDBJ whole genome shotgun (WGS) entry which is preliminary data.</text>
</comment>
<evidence type="ECO:0000313" key="2">
    <source>
        <dbReference type="Proteomes" id="UP001162131"/>
    </source>
</evidence>
<proteinExistence type="predicted"/>
<dbReference type="AlphaFoldDB" id="A0AAU9JNA0"/>
<sequence>MGREIGSELRKSESYNRLEEYLPESISNLKLSHNLLGNYTIIRNKLELELSAKTSTLICNLPFYLYREMLLFQALLEKGGFLIHTQGMWTPYETFYLLGLWTLNWQKWFLKIKMHTLII</sequence>
<accession>A0AAU9JNA0</accession>